<reference evidence="2" key="2">
    <citation type="journal article" date="2023" name="IMA Fungus">
        <title>Comparative genomic study of the Penicillium genus elucidates a diverse pangenome and 15 lateral gene transfer events.</title>
        <authorList>
            <person name="Petersen C."/>
            <person name="Sorensen T."/>
            <person name="Nielsen M.R."/>
            <person name="Sondergaard T.E."/>
            <person name="Sorensen J.L."/>
            <person name="Fitzpatrick D.A."/>
            <person name="Frisvad J.C."/>
            <person name="Nielsen K.L."/>
        </authorList>
    </citation>
    <scope>NUCLEOTIDE SEQUENCE</scope>
    <source>
        <strain evidence="2">IBT 16125</strain>
    </source>
</reference>
<feature type="region of interest" description="Disordered" evidence="1">
    <location>
        <begin position="1"/>
        <end position="22"/>
    </location>
</feature>
<evidence type="ECO:0000313" key="3">
    <source>
        <dbReference type="Proteomes" id="UP001213681"/>
    </source>
</evidence>
<keyword evidence="3" id="KW-1185">Reference proteome</keyword>
<dbReference type="GeneID" id="81605135"/>
<dbReference type="AlphaFoldDB" id="A0AAD6BV74"/>
<evidence type="ECO:0000256" key="1">
    <source>
        <dbReference type="SAM" id="MobiDB-lite"/>
    </source>
</evidence>
<organism evidence="2 3">
    <name type="scientific">Penicillium daleae</name>
    <dbReference type="NCBI Taxonomy" id="63821"/>
    <lineage>
        <taxon>Eukaryota</taxon>
        <taxon>Fungi</taxon>
        <taxon>Dikarya</taxon>
        <taxon>Ascomycota</taxon>
        <taxon>Pezizomycotina</taxon>
        <taxon>Eurotiomycetes</taxon>
        <taxon>Eurotiomycetidae</taxon>
        <taxon>Eurotiales</taxon>
        <taxon>Aspergillaceae</taxon>
        <taxon>Penicillium</taxon>
    </lineage>
</organism>
<comment type="caution">
    <text evidence="2">The sequence shown here is derived from an EMBL/GenBank/DDBJ whole genome shotgun (WGS) entry which is preliminary data.</text>
</comment>
<sequence length="120" mass="13571">MRVARHGEWRGPKRSDVGNVRQPDLRPIGEAYLNQASDATQPTFLAFLGHAWPLLFRSLWDKSLRLTSLPSEELSPGRTGRKWANLLDVLGRQPTRAARFHAISDFMATELLGWPRLLPG</sequence>
<feature type="compositionally biased region" description="Basic and acidic residues" evidence="1">
    <location>
        <begin position="1"/>
        <end position="16"/>
    </location>
</feature>
<protein>
    <submittedName>
        <fullName evidence="2">Uncharacterized protein</fullName>
    </submittedName>
</protein>
<reference evidence="2" key="1">
    <citation type="submission" date="2022-12" db="EMBL/GenBank/DDBJ databases">
        <authorList>
            <person name="Petersen C."/>
        </authorList>
    </citation>
    <scope>NUCLEOTIDE SEQUENCE</scope>
    <source>
        <strain evidence="2">IBT 16125</strain>
    </source>
</reference>
<dbReference type="EMBL" id="JAPVEA010000009">
    <property type="protein sequence ID" value="KAJ5432354.1"/>
    <property type="molecule type" value="Genomic_DNA"/>
</dbReference>
<accession>A0AAD6BV74</accession>
<dbReference type="Proteomes" id="UP001213681">
    <property type="component" value="Unassembled WGS sequence"/>
</dbReference>
<evidence type="ECO:0000313" key="2">
    <source>
        <dbReference type="EMBL" id="KAJ5432354.1"/>
    </source>
</evidence>
<name>A0AAD6BV74_9EURO</name>
<gene>
    <name evidence="2" type="ORF">N7458_011510</name>
</gene>
<dbReference type="RefSeq" id="XP_056759646.1">
    <property type="nucleotide sequence ID" value="XM_056914892.1"/>
</dbReference>
<proteinExistence type="predicted"/>